<dbReference type="EC" id="2.4.2.21" evidence="3 10"/>
<evidence type="ECO:0000256" key="6">
    <source>
        <dbReference type="ARBA" id="ARBA00022676"/>
    </source>
</evidence>
<proteinExistence type="inferred from homology"/>
<dbReference type="NCBIfam" id="NF000996">
    <property type="entry name" value="PRK00105.1"/>
    <property type="match status" value="1"/>
</dbReference>
<sequence>MSAANSLSSRQVPIPPFENLAALREALMRLPQGDARAADAAAARDGMLTKPPGSLGRLEEIVAWLARWQGRYPPVMDQPQTCVFAGNHGIAEAGISAYPQVVTEQMVLNFERGGAAINQLSAELGARMTVVPLELDRPVRNFLHAPAMTEAESLAAFNAGMRAVRPDGSVLCPGEMGIGNTTSASALCLALLGGPAVEWCGRGSGVSSDVLQRKAQIISEGVERHRESIGDGLDALRILGGREIAAMAGAILAARLLAIPVMLDGFICSVAALALHCSGPDSLAHCMVGHASMEPGHRRLLAHLGLRPLLDLDLRLGEGTGAVLGAILAKAALRCHLGMATFAEAGVDSGTAV</sequence>
<evidence type="ECO:0000256" key="5">
    <source>
        <dbReference type="ARBA" id="ARBA00022573"/>
    </source>
</evidence>
<dbReference type="NCBIfam" id="TIGR03160">
    <property type="entry name" value="cobT_DBIPRT"/>
    <property type="match status" value="1"/>
</dbReference>
<dbReference type="EMBL" id="SDVB01000191">
    <property type="protein sequence ID" value="RYC15707.1"/>
    <property type="molecule type" value="Genomic_DNA"/>
</dbReference>
<evidence type="ECO:0000256" key="2">
    <source>
        <dbReference type="ARBA" id="ARBA00007110"/>
    </source>
</evidence>
<dbReference type="Gene3D" id="3.40.50.10210">
    <property type="match status" value="1"/>
</dbReference>
<evidence type="ECO:0000256" key="4">
    <source>
        <dbReference type="ARBA" id="ARBA00015486"/>
    </source>
</evidence>
<feature type="active site" description="Proton acceptor" evidence="10">
    <location>
        <position position="318"/>
    </location>
</feature>
<dbReference type="Pfam" id="PF02277">
    <property type="entry name" value="DBI_PRT"/>
    <property type="match status" value="1"/>
</dbReference>
<dbReference type="SUPFAM" id="SSF52733">
    <property type="entry name" value="Nicotinate mononucleotide:5,6-dimethylbenzimidazole phosphoribosyltransferase (CobT)"/>
    <property type="match status" value="1"/>
</dbReference>
<name>A0A4Q2T9W1_9HYPH</name>
<comment type="catalytic activity">
    <reaction evidence="9 10">
        <text>5,6-dimethylbenzimidazole + nicotinate beta-D-ribonucleotide = alpha-ribazole 5'-phosphate + nicotinate + H(+)</text>
        <dbReference type="Rhea" id="RHEA:11196"/>
        <dbReference type="ChEBI" id="CHEBI:15378"/>
        <dbReference type="ChEBI" id="CHEBI:15890"/>
        <dbReference type="ChEBI" id="CHEBI:32544"/>
        <dbReference type="ChEBI" id="CHEBI:57502"/>
        <dbReference type="ChEBI" id="CHEBI:57918"/>
        <dbReference type="EC" id="2.4.2.21"/>
    </reaction>
</comment>
<organism evidence="11 12">
    <name type="scientific">Ciceribacter ferrooxidans</name>
    <dbReference type="NCBI Taxonomy" id="2509717"/>
    <lineage>
        <taxon>Bacteria</taxon>
        <taxon>Pseudomonadati</taxon>
        <taxon>Pseudomonadota</taxon>
        <taxon>Alphaproteobacteria</taxon>
        <taxon>Hyphomicrobiales</taxon>
        <taxon>Rhizobiaceae</taxon>
        <taxon>Ciceribacter</taxon>
    </lineage>
</organism>
<evidence type="ECO:0000256" key="10">
    <source>
        <dbReference type="HAMAP-Rule" id="MF_00230"/>
    </source>
</evidence>
<dbReference type="Proteomes" id="UP000291088">
    <property type="component" value="Unassembled WGS sequence"/>
</dbReference>
<comment type="similarity">
    <text evidence="2 10">Belongs to the CobT family.</text>
</comment>
<dbReference type="OrthoDB" id="9781491at2"/>
<dbReference type="GO" id="GO:0008939">
    <property type="term" value="F:nicotinate-nucleotide-dimethylbenzimidazole phosphoribosyltransferase activity"/>
    <property type="evidence" value="ECO:0007669"/>
    <property type="project" value="UniProtKB-UniRule"/>
</dbReference>
<comment type="caution">
    <text evidence="11">The sequence shown here is derived from an EMBL/GenBank/DDBJ whole genome shotgun (WGS) entry which is preliminary data.</text>
</comment>
<dbReference type="InterPro" id="IPR003200">
    <property type="entry name" value="Nict_dMeBzImd_PRibTrfase"/>
</dbReference>
<dbReference type="AlphaFoldDB" id="A0A4Q2T9W1"/>
<protein>
    <recommendedName>
        <fullName evidence="4 10">Nicotinate-nucleotide--dimethylbenzimidazole phosphoribosyltransferase</fullName>
        <shortName evidence="10">NN:DBI PRT</shortName>
        <ecNumber evidence="3 10">2.4.2.21</ecNumber>
    </recommendedName>
    <alternativeName>
        <fullName evidence="8 10">N(1)-alpha-phosphoribosyltransferase</fullName>
    </alternativeName>
</protein>
<evidence type="ECO:0000256" key="7">
    <source>
        <dbReference type="ARBA" id="ARBA00022679"/>
    </source>
</evidence>
<keyword evidence="7 10" id="KW-0808">Transferase</keyword>
<dbReference type="UniPathway" id="UPA00061">
    <property type="reaction ID" value="UER00516"/>
</dbReference>
<dbReference type="Gene3D" id="1.10.1610.10">
    <property type="match status" value="1"/>
</dbReference>
<evidence type="ECO:0000256" key="8">
    <source>
        <dbReference type="ARBA" id="ARBA00030686"/>
    </source>
</evidence>
<comment type="function">
    <text evidence="10">Catalyzes the synthesis of alpha-ribazole-5'-phosphate from nicotinate mononucleotide (NAMN) and 5,6-dimethylbenzimidazole (DMB).</text>
</comment>
<dbReference type="PANTHER" id="PTHR43463">
    <property type="entry name" value="NICOTINATE-NUCLEOTIDE--DIMETHYLBENZIMIDAZOLE PHOSPHORIBOSYLTRANSFERASE"/>
    <property type="match status" value="1"/>
</dbReference>
<dbReference type="HAMAP" id="MF_00230">
    <property type="entry name" value="CobT"/>
    <property type="match status" value="1"/>
</dbReference>
<dbReference type="CDD" id="cd02439">
    <property type="entry name" value="DMB-PRT_CobT"/>
    <property type="match status" value="1"/>
</dbReference>
<dbReference type="RefSeq" id="WP_129331736.1">
    <property type="nucleotide sequence ID" value="NZ_SDVB01000191.1"/>
</dbReference>
<accession>A0A4Q2T9W1</accession>
<comment type="pathway">
    <text evidence="1 10">Nucleoside biosynthesis; alpha-ribazole biosynthesis; alpha-ribazole from 5,6-dimethylbenzimidazole: step 1/2.</text>
</comment>
<dbReference type="InterPro" id="IPR017846">
    <property type="entry name" value="Nict_dMeBzImd_PRibTrfase_bact"/>
</dbReference>
<dbReference type="InterPro" id="IPR036087">
    <property type="entry name" value="Nict_dMeBzImd_PRibTrfase_sf"/>
</dbReference>
<evidence type="ECO:0000313" key="11">
    <source>
        <dbReference type="EMBL" id="RYC15707.1"/>
    </source>
</evidence>
<dbReference type="InterPro" id="IPR023195">
    <property type="entry name" value="Nict_dMeBzImd_PRibTrfase_N"/>
</dbReference>
<gene>
    <name evidence="10 11" type="primary">cobT</name>
    <name evidence="11" type="ORF">EUU22_08800</name>
</gene>
<evidence type="ECO:0000256" key="1">
    <source>
        <dbReference type="ARBA" id="ARBA00005049"/>
    </source>
</evidence>
<evidence type="ECO:0000313" key="12">
    <source>
        <dbReference type="Proteomes" id="UP000291088"/>
    </source>
</evidence>
<evidence type="ECO:0000256" key="9">
    <source>
        <dbReference type="ARBA" id="ARBA00047340"/>
    </source>
</evidence>
<keyword evidence="6 10" id="KW-0328">Glycosyltransferase</keyword>
<dbReference type="PANTHER" id="PTHR43463:SF1">
    <property type="entry name" value="NICOTINATE-NUCLEOTIDE--DIMETHYLBENZIMIDAZOLE PHOSPHORIBOSYLTRANSFERASE"/>
    <property type="match status" value="1"/>
</dbReference>
<evidence type="ECO:0000256" key="3">
    <source>
        <dbReference type="ARBA" id="ARBA00011991"/>
    </source>
</evidence>
<keyword evidence="5 10" id="KW-0169">Cobalamin biosynthesis</keyword>
<reference evidence="11 12" key="1">
    <citation type="submission" date="2019-01" db="EMBL/GenBank/DDBJ databases">
        <authorList>
            <person name="Deng T."/>
        </authorList>
    </citation>
    <scope>NUCLEOTIDE SEQUENCE [LARGE SCALE GENOMIC DNA]</scope>
    <source>
        <strain evidence="11 12">F8825</strain>
    </source>
</reference>
<keyword evidence="12" id="KW-1185">Reference proteome</keyword>
<dbReference type="GO" id="GO:0009236">
    <property type="term" value="P:cobalamin biosynthetic process"/>
    <property type="evidence" value="ECO:0007669"/>
    <property type="project" value="UniProtKB-UniRule"/>
</dbReference>